<dbReference type="EMBL" id="BMXY01000005">
    <property type="protein sequence ID" value="GGZ72340.1"/>
    <property type="molecule type" value="Genomic_DNA"/>
</dbReference>
<feature type="transmembrane region" description="Helical" evidence="1">
    <location>
        <begin position="38"/>
        <end position="61"/>
    </location>
</feature>
<dbReference type="Proteomes" id="UP000643403">
    <property type="component" value="Unassembled WGS sequence"/>
</dbReference>
<dbReference type="RefSeq" id="WP_189451172.1">
    <property type="nucleotide sequence ID" value="NZ_BMXY01000005.1"/>
</dbReference>
<reference evidence="3" key="1">
    <citation type="journal article" date="2019" name="Int. J. Syst. Evol. Microbiol.">
        <title>The Global Catalogue of Microorganisms (GCM) 10K type strain sequencing project: providing services to taxonomists for standard genome sequencing and annotation.</title>
        <authorList>
            <consortium name="The Broad Institute Genomics Platform"/>
            <consortium name="The Broad Institute Genome Sequencing Center for Infectious Disease"/>
            <person name="Wu L."/>
            <person name="Ma J."/>
        </authorList>
    </citation>
    <scope>NUCLEOTIDE SEQUENCE [LARGE SCALE GENOMIC DNA]</scope>
    <source>
        <strain evidence="3">KCTC 22558</strain>
    </source>
</reference>
<keyword evidence="3" id="KW-1185">Reference proteome</keyword>
<evidence type="ECO:0000313" key="2">
    <source>
        <dbReference type="EMBL" id="GGZ72340.1"/>
    </source>
</evidence>
<organism evidence="2 3">
    <name type="scientific">Cognatilysobacter xinjiangensis</name>
    <dbReference type="NCBI Taxonomy" id="546892"/>
    <lineage>
        <taxon>Bacteria</taxon>
        <taxon>Pseudomonadati</taxon>
        <taxon>Pseudomonadota</taxon>
        <taxon>Gammaproteobacteria</taxon>
        <taxon>Lysobacterales</taxon>
        <taxon>Lysobacteraceae</taxon>
        <taxon>Cognatilysobacter</taxon>
    </lineage>
</organism>
<evidence type="ECO:0000313" key="3">
    <source>
        <dbReference type="Proteomes" id="UP000643403"/>
    </source>
</evidence>
<keyword evidence="1" id="KW-0472">Membrane</keyword>
<feature type="transmembrane region" description="Helical" evidence="1">
    <location>
        <begin position="73"/>
        <end position="92"/>
    </location>
</feature>
<protein>
    <submittedName>
        <fullName evidence="2">Uncharacterized protein</fullName>
    </submittedName>
</protein>
<proteinExistence type="predicted"/>
<name>A0ABQ3C8I2_9GAMM</name>
<keyword evidence="1" id="KW-0812">Transmembrane</keyword>
<comment type="caution">
    <text evidence="2">The sequence shown here is derived from an EMBL/GenBank/DDBJ whole genome shotgun (WGS) entry which is preliminary data.</text>
</comment>
<accession>A0ABQ3C8I2</accession>
<keyword evidence="1" id="KW-1133">Transmembrane helix</keyword>
<evidence type="ECO:0000256" key="1">
    <source>
        <dbReference type="SAM" id="Phobius"/>
    </source>
</evidence>
<gene>
    <name evidence="2" type="ORF">GCM10008101_28440</name>
</gene>
<sequence>MEMSRNRIPKIGLALVLAFFAYCAVVVGDSGSVTGGPVEVLGIFGTALMFVAILATFATIYIAARRAHQAGSWLWFFGVIFMWPVSYLYTLAVNRHG</sequence>